<dbReference type="GO" id="GO:0016787">
    <property type="term" value="F:hydrolase activity"/>
    <property type="evidence" value="ECO:0007669"/>
    <property type="project" value="UniProtKB-KW"/>
</dbReference>
<reference evidence="2 3" key="1">
    <citation type="journal article" date="2017" name="Nature">
        <title>The Apostasia genome and the evolution of orchids.</title>
        <authorList>
            <person name="Zhang G.Q."/>
            <person name="Liu K.W."/>
            <person name="Li Z."/>
            <person name="Lohaus R."/>
            <person name="Hsiao Y.Y."/>
            <person name="Niu S.C."/>
            <person name="Wang J.Y."/>
            <person name="Lin Y.C."/>
            <person name="Xu Q."/>
            <person name="Chen L.J."/>
            <person name="Yoshida K."/>
            <person name="Fujiwara S."/>
            <person name="Wang Z.W."/>
            <person name="Zhang Y.Q."/>
            <person name="Mitsuda N."/>
            <person name="Wang M."/>
            <person name="Liu G.H."/>
            <person name="Pecoraro L."/>
            <person name="Huang H.X."/>
            <person name="Xiao X.J."/>
            <person name="Lin M."/>
            <person name="Wu X.Y."/>
            <person name="Wu W.L."/>
            <person name="Chen Y.Y."/>
            <person name="Chang S.B."/>
            <person name="Sakamoto S."/>
            <person name="Ohme-Takagi M."/>
            <person name="Yagi M."/>
            <person name="Zeng S.J."/>
            <person name="Shen C.Y."/>
            <person name="Yeh C.M."/>
            <person name="Luo Y.B."/>
            <person name="Tsai W.C."/>
            <person name="Van de Peer Y."/>
            <person name="Liu Z.J."/>
        </authorList>
    </citation>
    <scope>NUCLEOTIDE SEQUENCE [LARGE SCALE GENOMIC DNA]</scope>
    <source>
        <strain evidence="3">cv. Shenzhen</strain>
        <tissue evidence="2">Stem</tissue>
    </source>
</reference>
<feature type="domain" description="Retrovirus-related Pol polyprotein from transposon TNT 1-94-like beta-barrel" evidence="1">
    <location>
        <begin position="26"/>
        <end position="80"/>
    </location>
</feature>
<evidence type="ECO:0000259" key="1">
    <source>
        <dbReference type="Pfam" id="PF22936"/>
    </source>
</evidence>
<accession>A0A2I0B3X8</accession>
<keyword evidence="2" id="KW-0378">Hydrolase</keyword>
<evidence type="ECO:0000313" key="3">
    <source>
        <dbReference type="Proteomes" id="UP000236161"/>
    </source>
</evidence>
<proteinExistence type="predicted"/>
<organism evidence="2 3">
    <name type="scientific">Apostasia shenzhenica</name>
    <dbReference type="NCBI Taxonomy" id="1088818"/>
    <lineage>
        <taxon>Eukaryota</taxon>
        <taxon>Viridiplantae</taxon>
        <taxon>Streptophyta</taxon>
        <taxon>Embryophyta</taxon>
        <taxon>Tracheophyta</taxon>
        <taxon>Spermatophyta</taxon>
        <taxon>Magnoliopsida</taxon>
        <taxon>Liliopsida</taxon>
        <taxon>Asparagales</taxon>
        <taxon>Orchidaceae</taxon>
        <taxon>Apostasioideae</taxon>
        <taxon>Apostasia</taxon>
    </lineage>
</organism>
<evidence type="ECO:0000313" key="2">
    <source>
        <dbReference type="EMBL" id="PKA62504.1"/>
    </source>
</evidence>
<protein>
    <submittedName>
        <fullName evidence="2">Retrovirus-related Pol polyprotein from transposon TNT 1-94</fullName>
        <ecNumber evidence="2">3.1.13.-</ecNumber>
    </submittedName>
</protein>
<dbReference type="AlphaFoldDB" id="A0A2I0B3X8"/>
<dbReference type="InterPro" id="IPR054722">
    <property type="entry name" value="PolX-like_BBD"/>
</dbReference>
<gene>
    <name evidence="2" type="ORF">AXF42_Ash009391</name>
</gene>
<dbReference type="Pfam" id="PF22936">
    <property type="entry name" value="Pol_BBD"/>
    <property type="match status" value="1"/>
</dbReference>
<dbReference type="Proteomes" id="UP000236161">
    <property type="component" value="Unassembled WGS sequence"/>
</dbReference>
<dbReference type="EC" id="3.1.13.-" evidence="2"/>
<name>A0A2I0B3X8_9ASPA</name>
<keyword evidence="3" id="KW-1185">Reference proteome</keyword>
<dbReference type="EMBL" id="KZ451917">
    <property type="protein sequence ID" value="PKA62504.1"/>
    <property type="molecule type" value="Genomic_DNA"/>
</dbReference>
<sequence length="158" mass="18313">MKLQEIRELILSEDIHKRESGEFPRKFGKVYLADDELLEIVGKGDVQIRTLNGSISRLHNVRYIPRLKRNLISIGQLDNNWYKIIFGNSSLRIVNGAIVVARGIKKVILYMTDENRDTIDIACTKEKLKLWHCRLGHMSDFLKEIDKEQNNSVLFSDS</sequence>
<dbReference type="OrthoDB" id="2596766at2759"/>